<dbReference type="PROSITE" id="PS00893">
    <property type="entry name" value="NUDIX_BOX"/>
    <property type="match status" value="1"/>
</dbReference>
<dbReference type="RefSeq" id="WP_052652204.1">
    <property type="nucleotide sequence ID" value="NZ_CCXS01000001.1"/>
</dbReference>
<dbReference type="CDD" id="cd02883">
    <property type="entry name" value="NUDIX_Hydrolase"/>
    <property type="match status" value="1"/>
</dbReference>
<dbReference type="InterPro" id="IPR020476">
    <property type="entry name" value="Nudix_hydrolase"/>
</dbReference>
<dbReference type="GO" id="GO:0016787">
    <property type="term" value="F:hydrolase activity"/>
    <property type="evidence" value="ECO:0007669"/>
    <property type="project" value="UniProtKB-KW"/>
</dbReference>
<proteinExistence type="inferred from homology"/>
<evidence type="ECO:0000313" key="5">
    <source>
        <dbReference type="EMBL" id="CEG23410.1"/>
    </source>
</evidence>
<comment type="cofactor">
    <cofactor evidence="1">
        <name>Mg(2+)</name>
        <dbReference type="ChEBI" id="CHEBI:18420"/>
    </cofactor>
</comment>
<reference evidence="5 6" key="1">
    <citation type="submission" date="2014-09" db="EMBL/GenBank/DDBJ databases">
        <authorList>
            <person name="Urmite Genomes Urmite Genomes"/>
        </authorList>
    </citation>
    <scope>NUCLEOTIDE SEQUENCE [LARGE SCALE GENOMIC DNA]</scope>
    <source>
        <strain evidence="5 6">ES2</strain>
    </source>
</reference>
<evidence type="ECO:0000313" key="6">
    <source>
        <dbReference type="Proteomes" id="UP000043699"/>
    </source>
</evidence>
<dbReference type="PROSITE" id="PS51462">
    <property type="entry name" value="NUDIX"/>
    <property type="match status" value="1"/>
</dbReference>
<accession>A0A098ENL3</accession>
<evidence type="ECO:0000256" key="2">
    <source>
        <dbReference type="ARBA" id="ARBA00022801"/>
    </source>
</evidence>
<dbReference type="EMBL" id="CCXS01000001">
    <property type="protein sequence ID" value="CEG23410.1"/>
    <property type="molecule type" value="Genomic_DNA"/>
</dbReference>
<dbReference type="OrthoDB" id="9787880at2"/>
<dbReference type="InterPro" id="IPR020084">
    <property type="entry name" value="NUDIX_hydrolase_CS"/>
</dbReference>
<keyword evidence="6" id="KW-1185">Reference proteome</keyword>
<dbReference type="STRING" id="1499687.BN1080_02386"/>
<evidence type="ECO:0000256" key="1">
    <source>
        <dbReference type="ARBA" id="ARBA00001946"/>
    </source>
</evidence>
<dbReference type="PRINTS" id="PR00502">
    <property type="entry name" value="NUDIXFAMILY"/>
</dbReference>
<comment type="similarity">
    <text evidence="3">Belongs to the Nudix hydrolase family.</text>
</comment>
<dbReference type="InterPro" id="IPR000086">
    <property type="entry name" value="NUDIX_hydrolase_dom"/>
</dbReference>
<dbReference type="Pfam" id="PF00293">
    <property type="entry name" value="NUDIX"/>
    <property type="match status" value="1"/>
</dbReference>
<feature type="domain" description="Nudix hydrolase" evidence="4">
    <location>
        <begin position="4"/>
        <end position="128"/>
    </location>
</feature>
<protein>
    <submittedName>
        <fullName evidence="5">Diadenosine hexaphosphate hydrolase</fullName>
    </submittedName>
</protein>
<organism evidence="5 6">
    <name type="scientific">Planococcus massiliensis</name>
    <dbReference type="NCBI Taxonomy" id="1499687"/>
    <lineage>
        <taxon>Bacteria</taxon>
        <taxon>Bacillati</taxon>
        <taxon>Bacillota</taxon>
        <taxon>Bacilli</taxon>
        <taxon>Bacillales</taxon>
        <taxon>Caryophanaceae</taxon>
        <taxon>Planococcus</taxon>
    </lineage>
</organism>
<gene>
    <name evidence="5" type="primary">ndx1_2</name>
    <name evidence="5" type="ORF">BN1080_02386</name>
</gene>
<evidence type="ECO:0000256" key="3">
    <source>
        <dbReference type="RuleBase" id="RU003476"/>
    </source>
</evidence>
<dbReference type="PANTHER" id="PTHR43046">
    <property type="entry name" value="GDP-MANNOSE MANNOSYL HYDROLASE"/>
    <property type="match status" value="1"/>
</dbReference>
<dbReference type="AlphaFoldDB" id="A0A098ENL3"/>
<evidence type="ECO:0000259" key="4">
    <source>
        <dbReference type="PROSITE" id="PS51462"/>
    </source>
</evidence>
<dbReference type="Proteomes" id="UP000043699">
    <property type="component" value="Unassembled WGS sequence"/>
</dbReference>
<dbReference type="Gene3D" id="3.90.79.10">
    <property type="entry name" value="Nucleoside Triphosphate Pyrophosphohydrolase"/>
    <property type="match status" value="1"/>
</dbReference>
<dbReference type="InterPro" id="IPR015797">
    <property type="entry name" value="NUDIX_hydrolase-like_dom_sf"/>
</dbReference>
<dbReference type="SUPFAM" id="SSF55811">
    <property type="entry name" value="Nudix"/>
    <property type="match status" value="1"/>
</dbReference>
<sequence length="137" mass="15375">MPLTVWKGAAAVVVEEGRMLMIKSKETNAWSIPSGGLEESETPEQACIREVWEETGYKVAIHEELPVKRTQIGDYDVTTHYFLCEKIAGFISYQDPDAEVEEIGWKTAEEISGLVHNYPEDVEMLVSLVQKSVGEEV</sequence>
<keyword evidence="2 3" id="KW-0378">Hydrolase</keyword>
<dbReference type="PANTHER" id="PTHR43046:SF2">
    <property type="entry name" value="8-OXO-DGTP DIPHOSPHATASE-RELATED"/>
    <property type="match status" value="1"/>
</dbReference>
<name>A0A098ENL3_9BACL</name>